<dbReference type="CDD" id="cd17355">
    <property type="entry name" value="MFS_YcxA_like"/>
    <property type="match status" value="1"/>
</dbReference>
<dbReference type="Proteomes" id="UP000094580">
    <property type="component" value="Unassembled WGS sequence"/>
</dbReference>
<feature type="transmembrane region" description="Helical" evidence="2">
    <location>
        <begin position="296"/>
        <end position="315"/>
    </location>
</feature>
<dbReference type="PANTHER" id="PTHR11360:SF290">
    <property type="entry name" value="MONOCARBOXYLATE MFS PERMEASE"/>
    <property type="match status" value="1"/>
</dbReference>
<dbReference type="InterPro" id="IPR036259">
    <property type="entry name" value="MFS_trans_sf"/>
</dbReference>
<feature type="transmembrane region" description="Helical" evidence="2">
    <location>
        <begin position="360"/>
        <end position="384"/>
    </location>
</feature>
<feature type="transmembrane region" description="Helical" evidence="2">
    <location>
        <begin position="321"/>
        <end position="339"/>
    </location>
</feature>
<keyword evidence="4" id="KW-1185">Reference proteome</keyword>
<feature type="transmembrane region" description="Helical" evidence="2">
    <location>
        <begin position="390"/>
        <end position="408"/>
    </location>
</feature>
<feature type="transmembrane region" description="Helical" evidence="2">
    <location>
        <begin position="266"/>
        <end position="289"/>
    </location>
</feature>
<keyword evidence="2" id="KW-0472">Membrane</keyword>
<dbReference type="InterPro" id="IPR050327">
    <property type="entry name" value="Proton-linked_MCT"/>
</dbReference>
<dbReference type="InterPro" id="IPR011701">
    <property type="entry name" value="MFS"/>
</dbReference>
<proteinExistence type="predicted"/>
<feature type="transmembrane region" description="Helical" evidence="2">
    <location>
        <begin position="165"/>
        <end position="186"/>
    </location>
</feature>
<sequence length="420" mass="46030">MKSGKIHYAWIILIVTFLSVIIAAVTNTMSGVMMIPFEKEFGWSRASISGAFAICITLVGFSGPFIAGLYQKFSVRKVLLVGMGTLLTAILLTTIMSQIWHLFIIWGIIIGLSAGAFLTVLNAYVATTWFEKKRGLALGLLTSSSAAGQLVFLPLMAYIVENYSWRNAVLTIFSFGVFIYVLLWIFMKNDPADVGVLPLGAEKSNQKQANNVNPVKAAFDGFKLGAKSKVFWLLAGSFFVCGFSTSGLIGTHFISLCIDYGYKEVTAASILAFMGIFNIIGTTLSGYISDRFDNRWLLFWYYGLRGLSLLILPFALSTNSIIYLSAFAIFYGMDWIATVPPTIKLATDHFGKEKVGVIYGWIYTAHQLGAGAAAYGGGLIYSWLNAYQSIFIAAGIFCLVATLFVLNIKKRAVLNQNFSA</sequence>
<dbReference type="EMBL" id="MDKC01000008">
    <property type="protein sequence ID" value="ODG92389.1"/>
    <property type="molecule type" value="Genomic_DNA"/>
</dbReference>
<evidence type="ECO:0000313" key="4">
    <source>
        <dbReference type="Proteomes" id="UP000094580"/>
    </source>
</evidence>
<feature type="transmembrane region" description="Helical" evidence="2">
    <location>
        <begin position="230"/>
        <end position="254"/>
    </location>
</feature>
<dbReference type="SUPFAM" id="SSF103473">
    <property type="entry name" value="MFS general substrate transporter"/>
    <property type="match status" value="1"/>
</dbReference>
<comment type="caution">
    <text evidence="3">The sequence shown here is derived from an EMBL/GenBank/DDBJ whole genome shotgun (WGS) entry which is preliminary data.</text>
</comment>
<feature type="transmembrane region" description="Helical" evidence="2">
    <location>
        <begin position="46"/>
        <end position="66"/>
    </location>
</feature>
<accession>A0ABX2ZSR9</accession>
<organism evidence="3 4">
    <name type="scientific">Gottfriedia luciferensis</name>
    <dbReference type="NCBI Taxonomy" id="178774"/>
    <lineage>
        <taxon>Bacteria</taxon>
        <taxon>Bacillati</taxon>
        <taxon>Bacillota</taxon>
        <taxon>Bacilli</taxon>
        <taxon>Bacillales</taxon>
        <taxon>Bacillaceae</taxon>
        <taxon>Gottfriedia</taxon>
    </lineage>
</organism>
<evidence type="ECO:0000256" key="2">
    <source>
        <dbReference type="SAM" id="Phobius"/>
    </source>
</evidence>
<reference evidence="3 4" key="1">
    <citation type="submission" date="2016-07" db="EMBL/GenBank/DDBJ databases">
        <authorList>
            <person name="Townsley L."/>
            <person name="Shank E.A."/>
        </authorList>
    </citation>
    <scope>NUCLEOTIDE SEQUENCE [LARGE SCALE GENOMIC DNA]</scope>
    <source>
        <strain evidence="3 4">CH01</strain>
    </source>
</reference>
<keyword evidence="2" id="KW-0812">Transmembrane</keyword>
<protein>
    <submittedName>
        <fullName evidence="3">MFS transporter</fullName>
    </submittedName>
</protein>
<dbReference type="Gene3D" id="1.20.1250.20">
    <property type="entry name" value="MFS general substrate transporter like domains"/>
    <property type="match status" value="2"/>
</dbReference>
<feature type="transmembrane region" description="Helical" evidence="2">
    <location>
        <begin position="78"/>
        <end position="97"/>
    </location>
</feature>
<feature type="transmembrane region" description="Helical" evidence="2">
    <location>
        <begin position="103"/>
        <end position="124"/>
    </location>
</feature>
<comment type="subcellular location">
    <subcellularLocation>
        <location evidence="1">Cell membrane</location>
        <topology evidence="1">Multi-pass membrane protein</topology>
    </subcellularLocation>
</comment>
<dbReference type="Pfam" id="PF07690">
    <property type="entry name" value="MFS_1"/>
    <property type="match status" value="1"/>
</dbReference>
<gene>
    <name evidence="3" type="ORF">BED47_19450</name>
</gene>
<name>A0ABX2ZSR9_9BACI</name>
<evidence type="ECO:0000313" key="3">
    <source>
        <dbReference type="EMBL" id="ODG92389.1"/>
    </source>
</evidence>
<feature type="transmembrane region" description="Helical" evidence="2">
    <location>
        <begin position="7"/>
        <end position="26"/>
    </location>
</feature>
<keyword evidence="2" id="KW-1133">Transmembrane helix</keyword>
<evidence type="ECO:0000256" key="1">
    <source>
        <dbReference type="ARBA" id="ARBA00004651"/>
    </source>
</evidence>
<dbReference type="PANTHER" id="PTHR11360">
    <property type="entry name" value="MONOCARBOXYLATE TRANSPORTER"/>
    <property type="match status" value="1"/>
</dbReference>
<feature type="transmembrane region" description="Helical" evidence="2">
    <location>
        <begin position="136"/>
        <end position="159"/>
    </location>
</feature>
<dbReference type="RefSeq" id="WP_069033253.1">
    <property type="nucleotide sequence ID" value="NZ_MDKC01000008.1"/>
</dbReference>